<protein>
    <submittedName>
        <fullName evidence="1">Uncharacterized protein</fullName>
    </submittedName>
</protein>
<dbReference type="Proteomes" id="UP000199031">
    <property type="component" value="Unassembled WGS sequence"/>
</dbReference>
<evidence type="ECO:0000313" key="2">
    <source>
        <dbReference type="Proteomes" id="UP000199031"/>
    </source>
</evidence>
<sequence>MPDFPAPLEPVMIYNSGINTDHIVHVKLLFPVLLTA</sequence>
<keyword evidence="2" id="KW-1185">Reference proteome</keyword>
<evidence type="ECO:0000313" key="1">
    <source>
        <dbReference type="EMBL" id="SFQ07580.1"/>
    </source>
</evidence>
<dbReference type="STRING" id="1465490.SAMN05444277_10523"/>
<proteinExistence type="predicted"/>
<reference evidence="1 2" key="1">
    <citation type="submission" date="2016-10" db="EMBL/GenBank/DDBJ databases">
        <authorList>
            <person name="de Groot N.N."/>
        </authorList>
    </citation>
    <scope>NUCLEOTIDE SEQUENCE [LARGE SCALE GENOMIC DNA]</scope>
    <source>
        <strain evidence="1 2">DSM 28286</strain>
    </source>
</reference>
<gene>
    <name evidence="1" type="ORF">SAMN05444277_10523</name>
</gene>
<dbReference type="AlphaFoldDB" id="A0A1I5VJC7"/>
<name>A0A1I5VJC7_9BACT</name>
<accession>A0A1I5VJC7</accession>
<dbReference type="EMBL" id="FOXQ01000005">
    <property type="protein sequence ID" value="SFQ07580.1"/>
    <property type="molecule type" value="Genomic_DNA"/>
</dbReference>
<organism evidence="1 2">
    <name type="scientific">Parafilimonas terrae</name>
    <dbReference type="NCBI Taxonomy" id="1465490"/>
    <lineage>
        <taxon>Bacteria</taxon>
        <taxon>Pseudomonadati</taxon>
        <taxon>Bacteroidota</taxon>
        <taxon>Chitinophagia</taxon>
        <taxon>Chitinophagales</taxon>
        <taxon>Chitinophagaceae</taxon>
        <taxon>Parafilimonas</taxon>
    </lineage>
</organism>